<evidence type="ECO:0000256" key="2">
    <source>
        <dbReference type="SAM" id="Phobius"/>
    </source>
</evidence>
<dbReference type="AlphaFoldDB" id="A0A4Y3RAL3"/>
<keyword evidence="2" id="KW-1133">Transmembrane helix</keyword>
<evidence type="ECO:0000313" key="4">
    <source>
        <dbReference type="EMBL" id="GEB53727.1"/>
    </source>
</evidence>
<organism evidence="4 5">
    <name type="scientific">Streptomyces cacaoi</name>
    <dbReference type="NCBI Taxonomy" id="1898"/>
    <lineage>
        <taxon>Bacteria</taxon>
        <taxon>Bacillati</taxon>
        <taxon>Actinomycetota</taxon>
        <taxon>Actinomycetes</taxon>
        <taxon>Kitasatosporales</taxon>
        <taxon>Streptomycetaceae</taxon>
        <taxon>Streptomyces</taxon>
    </lineage>
</organism>
<comment type="caution">
    <text evidence="4">The sequence shown here is derived from an EMBL/GenBank/DDBJ whole genome shotgun (WGS) entry which is preliminary data.</text>
</comment>
<dbReference type="Proteomes" id="UP000319210">
    <property type="component" value="Unassembled WGS sequence"/>
</dbReference>
<gene>
    <name evidence="4" type="ORF">SCA03_62780</name>
</gene>
<feature type="transmembrane region" description="Helical" evidence="2">
    <location>
        <begin position="80"/>
        <end position="99"/>
    </location>
</feature>
<keyword evidence="5" id="KW-1185">Reference proteome</keyword>
<feature type="domain" description="Protein-glutamine gamma-glutamyltransferase-like C-terminal" evidence="3">
    <location>
        <begin position="147"/>
        <end position="216"/>
    </location>
</feature>
<proteinExistence type="predicted"/>
<dbReference type="RefSeq" id="WP_371864020.1">
    <property type="nucleotide sequence ID" value="NZ_BJMM01000061.1"/>
</dbReference>
<keyword evidence="2" id="KW-0472">Membrane</keyword>
<sequence length="241" mass="25378">MAGALAGALLRPGAALLGEAAPGGEGPVTTPRLPAREAAEHELSRPEYHEHDPGLLQRALDWLWEHLGSLLSTAAGAAPGGWLGIVTIVAVVLLLLVALRLRLGKLRTAPARTTSLFSSGPRSATQHREAAEAHAAAGRWSDAVQERMRALVRSLEERTVLDARPGRTADEAAHHAGRLLPAHAAELRAVARLFDEVTYAGRPADAAAYQRLSTLDQTLEQTTPHFAQDPAPAAAASGARS</sequence>
<dbReference type="Pfam" id="PF13559">
    <property type="entry name" value="DUF4129"/>
    <property type="match status" value="1"/>
</dbReference>
<evidence type="ECO:0000313" key="5">
    <source>
        <dbReference type="Proteomes" id="UP000319210"/>
    </source>
</evidence>
<accession>A0A4Y3RAL3</accession>
<protein>
    <submittedName>
        <fullName evidence="4">Membrane protein</fullName>
    </submittedName>
</protein>
<dbReference type="InterPro" id="IPR025403">
    <property type="entry name" value="TgpA-like_C"/>
</dbReference>
<name>A0A4Y3RAL3_STRCI</name>
<reference evidence="4 5" key="1">
    <citation type="submission" date="2019-06" db="EMBL/GenBank/DDBJ databases">
        <title>Whole genome shotgun sequence of Streptomyces cacaoi subsp. cacaoi NBRC 12748.</title>
        <authorList>
            <person name="Hosoyama A."/>
            <person name="Uohara A."/>
            <person name="Ohji S."/>
            <person name="Ichikawa N."/>
        </authorList>
    </citation>
    <scope>NUCLEOTIDE SEQUENCE [LARGE SCALE GENOMIC DNA]</scope>
    <source>
        <strain evidence="4 5">NBRC 12748</strain>
    </source>
</reference>
<dbReference type="EMBL" id="BJMM01000061">
    <property type="protein sequence ID" value="GEB53727.1"/>
    <property type="molecule type" value="Genomic_DNA"/>
</dbReference>
<keyword evidence="2" id="KW-0812">Transmembrane</keyword>
<evidence type="ECO:0000259" key="3">
    <source>
        <dbReference type="Pfam" id="PF13559"/>
    </source>
</evidence>
<evidence type="ECO:0000256" key="1">
    <source>
        <dbReference type="SAM" id="MobiDB-lite"/>
    </source>
</evidence>
<feature type="region of interest" description="Disordered" evidence="1">
    <location>
        <begin position="117"/>
        <end position="138"/>
    </location>
</feature>